<feature type="domain" description="DNA helicase Pif1-like DEAD-box helicase" evidence="3">
    <location>
        <begin position="174"/>
        <end position="364"/>
    </location>
</feature>
<evidence type="ECO:0000259" key="3">
    <source>
        <dbReference type="Pfam" id="PF05970"/>
    </source>
</evidence>
<proteinExistence type="inferred from homology"/>
<keyword evidence="1" id="KW-0378">Hydrolase</keyword>
<protein>
    <recommendedName>
        <fullName evidence="1">ATP-dependent DNA helicase</fullName>
        <ecNumber evidence="1">5.6.2.3</ecNumber>
    </recommendedName>
</protein>
<dbReference type="GO" id="GO:0006281">
    <property type="term" value="P:DNA repair"/>
    <property type="evidence" value="ECO:0007669"/>
    <property type="project" value="UniProtKB-KW"/>
</dbReference>
<feature type="region of interest" description="Disordered" evidence="2">
    <location>
        <begin position="28"/>
        <end position="50"/>
    </location>
</feature>
<keyword evidence="5" id="KW-1185">Reference proteome</keyword>
<dbReference type="Gene3D" id="3.40.50.300">
    <property type="entry name" value="P-loop containing nucleotide triphosphate hydrolases"/>
    <property type="match status" value="1"/>
</dbReference>
<dbReference type="InterPro" id="IPR010285">
    <property type="entry name" value="DNA_helicase_pif1-like_DEAD"/>
</dbReference>
<keyword evidence="1" id="KW-0067">ATP-binding</keyword>
<comment type="cofactor">
    <cofactor evidence="1">
        <name>Mg(2+)</name>
        <dbReference type="ChEBI" id="CHEBI:18420"/>
    </cofactor>
</comment>
<dbReference type="Proteomes" id="UP001215151">
    <property type="component" value="Unassembled WGS sequence"/>
</dbReference>
<dbReference type="InterPro" id="IPR027417">
    <property type="entry name" value="P-loop_NTPase"/>
</dbReference>
<accession>A0AAD7X6R9</accession>
<dbReference type="EMBL" id="JAPEVG010000241">
    <property type="protein sequence ID" value="KAJ8472914.1"/>
    <property type="molecule type" value="Genomic_DNA"/>
</dbReference>
<dbReference type="PANTHER" id="PTHR10492:SF95">
    <property type="entry name" value="HELITRON HELICASE-LIKE DOMAIN-CONTAINING PROTEIN"/>
    <property type="match status" value="1"/>
</dbReference>
<dbReference type="AlphaFoldDB" id="A0AAD7X6R9"/>
<name>A0AAD7X6R9_9APHY</name>
<reference evidence="4" key="1">
    <citation type="submission" date="2022-11" db="EMBL/GenBank/DDBJ databases">
        <title>Genome Sequence of Cubamyces cubensis.</title>
        <authorList>
            <person name="Buettner E."/>
        </authorList>
    </citation>
    <scope>NUCLEOTIDE SEQUENCE</scope>
    <source>
        <strain evidence="4">MPL-01</strain>
    </source>
</reference>
<evidence type="ECO:0000313" key="4">
    <source>
        <dbReference type="EMBL" id="KAJ8472914.1"/>
    </source>
</evidence>
<evidence type="ECO:0000256" key="1">
    <source>
        <dbReference type="RuleBase" id="RU363044"/>
    </source>
</evidence>
<comment type="catalytic activity">
    <reaction evidence="1">
        <text>ATP + H2O = ADP + phosphate + H(+)</text>
        <dbReference type="Rhea" id="RHEA:13065"/>
        <dbReference type="ChEBI" id="CHEBI:15377"/>
        <dbReference type="ChEBI" id="CHEBI:15378"/>
        <dbReference type="ChEBI" id="CHEBI:30616"/>
        <dbReference type="ChEBI" id="CHEBI:43474"/>
        <dbReference type="ChEBI" id="CHEBI:456216"/>
        <dbReference type="EC" id="5.6.2.3"/>
    </reaction>
</comment>
<keyword evidence="1" id="KW-0234">DNA repair</keyword>
<evidence type="ECO:0000313" key="5">
    <source>
        <dbReference type="Proteomes" id="UP001215151"/>
    </source>
</evidence>
<dbReference type="GO" id="GO:0043139">
    <property type="term" value="F:5'-3' DNA helicase activity"/>
    <property type="evidence" value="ECO:0007669"/>
    <property type="project" value="UniProtKB-EC"/>
</dbReference>
<keyword evidence="1" id="KW-0547">Nucleotide-binding</keyword>
<sequence length="626" mass="68858">MDPLVLKSACSKRGRSCYATLATSFVEPRGVPPAPTPSNNTPGPSKRSAPFVRRGHKIEHALAEAVQTLKTPQQLRQFFVHLLVNDSVPSPVAIWNTFQDALAQDFIVESGNVNIGVNEALQEIQRALGEHGKSLATYGLPEPAFHSREVEVELAKWKPDTEILAARSATAVSKLNAEQYQIYTEIMDAVTHRRPLCAFVDGKAGRGKTFLVNTICNKLRSAGHVVLPTATSAFAAQLYPGGKTTHSVFKVPVGDENEELISPIEPHDSRGELIREASVIIWDEAPMAKSTVLSCVEATCRRVMRNNLPWGGKVVVLLGDFRQTCPVVRNGTRGDVVRSSIISSPLWDHFSVYRLHKPIRNADDLSYAEFVDLIGDGAGPHVPLDILQKVHDRNELIDFVYPSDVLDDPALCLKRAILAPTNSQVDDYNDEILSRIDGYHRTFHAADSLQSPEDIDNTDPALILTQARHEAIPGIPAHTLNVKVHGVYRLMCNFAPDRGLVKNTRVVVMHIGRRIVTVRILRGVGGVSAIDAEDVVISRIPFTATLDSGHTLLRRQFPLAPAYATTFNSCQGLTLDVVGVDLTKPVFSHGQLYTALSRIRHRSHAKVRLLPGQTSTKNVTYHEILP</sequence>
<keyword evidence="1" id="KW-0227">DNA damage</keyword>
<comment type="similarity">
    <text evidence="1">Belongs to the helicase family.</text>
</comment>
<gene>
    <name evidence="4" type="ORF">ONZ51_g8202</name>
</gene>
<dbReference type="GO" id="GO:0005524">
    <property type="term" value="F:ATP binding"/>
    <property type="evidence" value="ECO:0007669"/>
    <property type="project" value="UniProtKB-KW"/>
</dbReference>
<evidence type="ECO:0000256" key="2">
    <source>
        <dbReference type="SAM" id="MobiDB-lite"/>
    </source>
</evidence>
<dbReference type="GO" id="GO:0006310">
    <property type="term" value="P:DNA recombination"/>
    <property type="evidence" value="ECO:0007669"/>
    <property type="project" value="UniProtKB-KW"/>
</dbReference>
<keyword evidence="1" id="KW-0233">DNA recombination</keyword>
<dbReference type="PANTHER" id="PTHR10492">
    <property type="match status" value="1"/>
</dbReference>
<dbReference type="Pfam" id="PF05970">
    <property type="entry name" value="PIF1"/>
    <property type="match status" value="1"/>
</dbReference>
<dbReference type="EC" id="5.6.2.3" evidence="1"/>
<dbReference type="CDD" id="cd18809">
    <property type="entry name" value="SF1_C_RecD"/>
    <property type="match status" value="1"/>
</dbReference>
<keyword evidence="1" id="KW-0347">Helicase</keyword>
<dbReference type="GO" id="GO:0016787">
    <property type="term" value="F:hydrolase activity"/>
    <property type="evidence" value="ECO:0007669"/>
    <property type="project" value="UniProtKB-KW"/>
</dbReference>
<comment type="caution">
    <text evidence="4">The sequence shown here is derived from an EMBL/GenBank/DDBJ whole genome shotgun (WGS) entry which is preliminary data.</text>
</comment>
<organism evidence="4 5">
    <name type="scientific">Trametes cubensis</name>
    <dbReference type="NCBI Taxonomy" id="1111947"/>
    <lineage>
        <taxon>Eukaryota</taxon>
        <taxon>Fungi</taxon>
        <taxon>Dikarya</taxon>
        <taxon>Basidiomycota</taxon>
        <taxon>Agaricomycotina</taxon>
        <taxon>Agaricomycetes</taxon>
        <taxon>Polyporales</taxon>
        <taxon>Polyporaceae</taxon>
        <taxon>Trametes</taxon>
    </lineage>
</organism>
<dbReference type="GO" id="GO:0000723">
    <property type="term" value="P:telomere maintenance"/>
    <property type="evidence" value="ECO:0007669"/>
    <property type="project" value="InterPro"/>
</dbReference>
<dbReference type="SUPFAM" id="SSF52540">
    <property type="entry name" value="P-loop containing nucleoside triphosphate hydrolases"/>
    <property type="match status" value="2"/>
</dbReference>